<protein>
    <submittedName>
        <fullName evidence="2">Uncharacterized protein</fullName>
    </submittedName>
</protein>
<sequence length="99" mass="11236">MAVTNAAAFILKDTGVLTTSFVLKVEGLLKSVHEIKWKTREETEVISFGLKGAEYSFLKITVVVLFTDLLYFCSFLDITVLLEKVLVYYLFIFGIWSSI</sequence>
<keyword evidence="1" id="KW-0812">Transmembrane</keyword>
<keyword evidence="3" id="KW-1185">Reference proteome</keyword>
<evidence type="ECO:0000256" key="1">
    <source>
        <dbReference type="SAM" id="Phobius"/>
    </source>
</evidence>
<feature type="transmembrane region" description="Helical" evidence="1">
    <location>
        <begin position="69"/>
        <end position="96"/>
    </location>
</feature>
<comment type="caution">
    <text evidence="2">The sequence shown here is derived from an EMBL/GenBank/DDBJ whole genome shotgun (WGS) entry which is preliminary data.</text>
</comment>
<name>A0A8T3B1B3_DENNO</name>
<gene>
    <name evidence="2" type="ORF">KFK09_016999</name>
</gene>
<dbReference type="AlphaFoldDB" id="A0A8T3B1B3"/>
<evidence type="ECO:0000313" key="2">
    <source>
        <dbReference type="EMBL" id="KAI0502054.1"/>
    </source>
</evidence>
<dbReference type="EMBL" id="JAGYWB010000012">
    <property type="protein sequence ID" value="KAI0502054.1"/>
    <property type="molecule type" value="Genomic_DNA"/>
</dbReference>
<accession>A0A8T3B1B3</accession>
<keyword evidence="1" id="KW-0472">Membrane</keyword>
<dbReference type="Proteomes" id="UP000829196">
    <property type="component" value="Unassembled WGS sequence"/>
</dbReference>
<reference evidence="2" key="1">
    <citation type="journal article" date="2022" name="Front. Genet.">
        <title>Chromosome-Scale Assembly of the Dendrobium nobile Genome Provides Insights Into the Molecular Mechanism of the Biosynthesis of the Medicinal Active Ingredient of Dendrobium.</title>
        <authorList>
            <person name="Xu Q."/>
            <person name="Niu S.-C."/>
            <person name="Li K.-L."/>
            <person name="Zheng P.-J."/>
            <person name="Zhang X.-J."/>
            <person name="Jia Y."/>
            <person name="Liu Y."/>
            <person name="Niu Y.-X."/>
            <person name="Yu L.-H."/>
            <person name="Chen D.-F."/>
            <person name="Zhang G.-Q."/>
        </authorList>
    </citation>
    <scope>NUCLEOTIDE SEQUENCE</scope>
    <source>
        <tissue evidence="2">Leaf</tissue>
    </source>
</reference>
<organism evidence="2 3">
    <name type="scientific">Dendrobium nobile</name>
    <name type="common">Orchid</name>
    <dbReference type="NCBI Taxonomy" id="94219"/>
    <lineage>
        <taxon>Eukaryota</taxon>
        <taxon>Viridiplantae</taxon>
        <taxon>Streptophyta</taxon>
        <taxon>Embryophyta</taxon>
        <taxon>Tracheophyta</taxon>
        <taxon>Spermatophyta</taxon>
        <taxon>Magnoliopsida</taxon>
        <taxon>Liliopsida</taxon>
        <taxon>Asparagales</taxon>
        <taxon>Orchidaceae</taxon>
        <taxon>Epidendroideae</taxon>
        <taxon>Malaxideae</taxon>
        <taxon>Dendrobiinae</taxon>
        <taxon>Dendrobium</taxon>
    </lineage>
</organism>
<evidence type="ECO:0000313" key="3">
    <source>
        <dbReference type="Proteomes" id="UP000829196"/>
    </source>
</evidence>
<proteinExistence type="predicted"/>
<keyword evidence="1" id="KW-1133">Transmembrane helix</keyword>